<protein>
    <submittedName>
        <fullName evidence="2">Uncharacterized protein</fullName>
    </submittedName>
</protein>
<dbReference type="EMBL" id="ATMH01010495">
    <property type="protein sequence ID" value="EPY17408.1"/>
    <property type="molecule type" value="Genomic_DNA"/>
</dbReference>
<gene>
    <name evidence="2" type="ORF">STCU_10635</name>
</gene>
<dbReference type="AlphaFoldDB" id="S9TM18"/>
<reference evidence="2 3" key="1">
    <citation type="journal article" date="2013" name="PLoS ONE">
        <title>Predicting the Proteins of Angomonas deanei, Strigomonas culicis and Their Respective Endosymbionts Reveals New Aspects of the Trypanosomatidae Family.</title>
        <authorList>
            <person name="Motta M.C."/>
            <person name="Martins A.C."/>
            <person name="de Souza S.S."/>
            <person name="Catta-Preta C.M."/>
            <person name="Silva R."/>
            <person name="Klein C.C."/>
            <person name="de Almeida L.G."/>
            <person name="de Lima Cunha O."/>
            <person name="Ciapina L.P."/>
            <person name="Brocchi M."/>
            <person name="Colabardini A.C."/>
            <person name="de Araujo Lima B."/>
            <person name="Machado C.R."/>
            <person name="de Almeida Soares C.M."/>
            <person name="Probst C.M."/>
            <person name="de Menezes C.B."/>
            <person name="Thompson C.E."/>
            <person name="Bartholomeu D.C."/>
            <person name="Gradia D.F."/>
            <person name="Pavoni D.P."/>
            <person name="Grisard E.C."/>
            <person name="Fantinatti-Garboggini F."/>
            <person name="Marchini F.K."/>
            <person name="Rodrigues-Luiz G.F."/>
            <person name="Wagner G."/>
            <person name="Goldman G.H."/>
            <person name="Fietto J.L."/>
            <person name="Elias M.C."/>
            <person name="Goldman M.H."/>
            <person name="Sagot M.F."/>
            <person name="Pereira M."/>
            <person name="Stoco P.H."/>
            <person name="de Mendonca-Neto R.P."/>
            <person name="Teixeira S.M."/>
            <person name="Maciel T.E."/>
            <person name="de Oliveira Mendes T.A."/>
            <person name="Urmenyi T.P."/>
            <person name="de Souza W."/>
            <person name="Schenkman S."/>
            <person name="de Vasconcelos A.T."/>
        </authorList>
    </citation>
    <scope>NUCLEOTIDE SEQUENCE [LARGE SCALE GENOMIC DNA]</scope>
</reference>
<evidence type="ECO:0000313" key="3">
    <source>
        <dbReference type="Proteomes" id="UP000015354"/>
    </source>
</evidence>
<keyword evidence="3" id="KW-1185">Reference proteome</keyword>
<proteinExistence type="predicted"/>
<accession>S9TM18</accession>
<organism evidence="2 3">
    <name type="scientific">Strigomonas culicis</name>
    <dbReference type="NCBI Taxonomy" id="28005"/>
    <lineage>
        <taxon>Eukaryota</taxon>
        <taxon>Discoba</taxon>
        <taxon>Euglenozoa</taxon>
        <taxon>Kinetoplastea</taxon>
        <taxon>Metakinetoplastina</taxon>
        <taxon>Trypanosomatida</taxon>
        <taxon>Trypanosomatidae</taxon>
        <taxon>Strigomonadinae</taxon>
        <taxon>Strigomonas</taxon>
    </lineage>
</organism>
<evidence type="ECO:0000256" key="1">
    <source>
        <dbReference type="SAM" id="MobiDB-lite"/>
    </source>
</evidence>
<comment type="caution">
    <text evidence="2">The sequence shown here is derived from an EMBL/GenBank/DDBJ whole genome shotgun (WGS) entry which is preliminary data.</text>
</comment>
<evidence type="ECO:0000313" key="2">
    <source>
        <dbReference type="EMBL" id="EPY17408.1"/>
    </source>
</evidence>
<dbReference type="Proteomes" id="UP000015354">
    <property type="component" value="Unassembled WGS sequence"/>
</dbReference>
<sequence>MSFRNEDPAPVNIWSNSQGATSLCNEGSFQQYEGMPMQQIEPRGSFMRQASSGGLNERRFSSNQMQYANLEGNGSFGGYN</sequence>
<feature type="region of interest" description="Disordered" evidence="1">
    <location>
        <begin position="48"/>
        <end position="80"/>
    </location>
</feature>
<name>S9TM18_9TRYP</name>